<reference evidence="2" key="3">
    <citation type="submission" date="2011-03" db="EMBL/GenBank/DDBJ databases">
        <title>Annotation of Magnaporthe poae ATCC 64411.</title>
        <authorList>
            <person name="Ma L.-J."/>
            <person name="Dead R."/>
            <person name="Young S.K."/>
            <person name="Zeng Q."/>
            <person name="Gargeya S."/>
            <person name="Fitzgerald M."/>
            <person name="Haas B."/>
            <person name="Abouelleil A."/>
            <person name="Alvarado L."/>
            <person name="Arachchi H.M."/>
            <person name="Berlin A."/>
            <person name="Brown A."/>
            <person name="Chapman S.B."/>
            <person name="Chen Z."/>
            <person name="Dunbar C."/>
            <person name="Freedman E."/>
            <person name="Gearin G."/>
            <person name="Gellesch M."/>
            <person name="Goldberg J."/>
            <person name="Griggs A."/>
            <person name="Gujja S."/>
            <person name="Heiman D."/>
            <person name="Howarth C."/>
            <person name="Larson L."/>
            <person name="Lui A."/>
            <person name="MacDonald P.J.P."/>
            <person name="Mehta T."/>
            <person name="Montmayeur A."/>
            <person name="Murphy C."/>
            <person name="Neiman D."/>
            <person name="Pearson M."/>
            <person name="Priest M."/>
            <person name="Roberts A."/>
            <person name="Saif S."/>
            <person name="Shea T."/>
            <person name="Shenoy N."/>
            <person name="Sisk P."/>
            <person name="Stolte C."/>
            <person name="Sykes S."/>
            <person name="Yandava C."/>
            <person name="Wortman J."/>
            <person name="Nusbaum C."/>
            <person name="Birren B."/>
        </authorList>
    </citation>
    <scope>NUCLEOTIDE SEQUENCE</scope>
    <source>
        <strain evidence="2">ATCC 64411</strain>
    </source>
</reference>
<proteinExistence type="predicted"/>
<sequence length="235" mass="25867">MQGTPRGSRSDVKTPNPAIRNGAMPDSKPRMAADFRVLRTEHRAVPKAREIGVNVLEARGPDPPSRVSSLRDHASGPYSIFLSRGVFSTHRHQRHHAAMEWPCTAALITTASSLLRCTRQELSRRFARWHQRAGNGSGPESSLSGGFPADCSSSCGLHGLQLAKATIYPFNRHPLLVDAGATCRHTAHLHFRLCVPRRRRQVFRSSGLDHERSSPPNNHLRNLRAGKCTLGVKAG</sequence>
<dbReference type="VEuPathDB" id="FungiDB:MAPG_11889"/>
<dbReference type="Proteomes" id="UP000011715">
    <property type="component" value="Unassembled WGS sequence"/>
</dbReference>
<evidence type="ECO:0000256" key="1">
    <source>
        <dbReference type="SAM" id="MobiDB-lite"/>
    </source>
</evidence>
<dbReference type="AlphaFoldDB" id="A0A0C4EGF2"/>
<reference evidence="4" key="2">
    <citation type="submission" date="2010-05" db="EMBL/GenBank/DDBJ databases">
        <title>The genome sequence of Magnaporthe poae strain ATCC 64411.</title>
        <authorList>
            <person name="Ma L.-J."/>
            <person name="Dead R."/>
            <person name="Young S."/>
            <person name="Zeng Q."/>
            <person name="Koehrsen M."/>
            <person name="Alvarado L."/>
            <person name="Berlin A."/>
            <person name="Chapman S.B."/>
            <person name="Chen Z."/>
            <person name="Freedman E."/>
            <person name="Gellesch M."/>
            <person name="Goldberg J."/>
            <person name="Griggs A."/>
            <person name="Gujja S."/>
            <person name="Heilman E.R."/>
            <person name="Heiman D."/>
            <person name="Hepburn T."/>
            <person name="Howarth C."/>
            <person name="Jen D."/>
            <person name="Larson L."/>
            <person name="Mehta T."/>
            <person name="Neiman D."/>
            <person name="Pearson M."/>
            <person name="Roberts A."/>
            <person name="Saif S."/>
            <person name="Shea T."/>
            <person name="Shenoy N."/>
            <person name="Sisk P."/>
            <person name="Stolte C."/>
            <person name="Sykes S."/>
            <person name="Walk T."/>
            <person name="White J."/>
            <person name="Yandava C."/>
            <person name="Haas B."/>
            <person name="Nusbaum C."/>
            <person name="Birren B."/>
        </authorList>
    </citation>
    <scope>NUCLEOTIDE SEQUENCE [LARGE SCALE GENOMIC DNA]</scope>
    <source>
        <strain evidence="4">ATCC 64411 / 73-15</strain>
    </source>
</reference>
<name>A0A0C4EGF2_MAGP6</name>
<gene>
    <name evidence="2" type="ORF">MAPG_11889</name>
</gene>
<dbReference type="EMBL" id="ADBL01002960">
    <property type="status" value="NOT_ANNOTATED_CDS"/>
    <property type="molecule type" value="Genomic_DNA"/>
</dbReference>
<dbReference type="EMBL" id="GL877029">
    <property type="protein sequence ID" value="KLU92941.1"/>
    <property type="molecule type" value="Genomic_DNA"/>
</dbReference>
<reference evidence="3" key="5">
    <citation type="submission" date="2015-06" db="UniProtKB">
        <authorList>
            <consortium name="EnsemblFungi"/>
        </authorList>
    </citation>
    <scope>IDENTIFICATION</scope>
    <source>
        <strain evidence="3">ATCC 64411</strain>
    </source>
</reference>
<feature type="region of interest" description="Disordered" evidence="1">
    <location>
        <begin position="1"/>
        <end position="30"/>
    </location>
</feature>
<protein>
    <submittedName>
        <fullName evidence="2 3">Uncharacterized protein</fullName>
    </submittedName>
</protein>
<reference evidence="3" key="4">
    <citation type="journal article" date="2015" name="G3 (Bethesda)">
        <title>Genome sequences of three phytopathogenic species of the Magnaporthaceae family of fungi.</title>
        <authorList>
            <person name="Okagaki L.H."/>
            <person name="Nunes C.C."/>
            <person name="Sailsbery J."/>
            <person name="Clay B."/>
            <person name="Brown D."/>
            <person name="John T."/>
            <person name="Oh Y."/>
            <person name="Young N."/>
            <person name="Fitzgerald M."/>
            <person name="Haas B.J."/>
            <person name="Zeng Q."/>
            <person name="Young S."/>
            <person name="Adiconis X."/>
            <person name="Fan L."/>
            <person name="Levin J.Z."/>
            <person name="Mitchell T.K."/>
            <person name="Okubara P.A."/>
            <person name="Farman M.L."/>
            <person name="Kohn L.M."/>
            <person name="Birren B."/>
            <person name="Ma L.-J."/>
            <person name="Dean R.A."/>
        </authorList>
    </citation>
    <scope>NUCLEOTIDE SEQUENCE</scope>
    <source>
        <strain evidence="3">ATCC 64411 / 73-15</strain>
    </source>
</reference>
<accession>A0A0C4EGF2</accession>
<evidence type="ECO:0000313" key="4">
    <source>
        <dbReference type="Proteomes" id="UP000011715"/>
    </source>
</evidence>
<evidence type="ECO:0000313" key="3">
    <source>
        <dbReference type="EnsemblFungi" id="MAPG_11889T0"/>
    </source>
</evidence>
<organism evidence="3 4">
    <name type="scientific">Magnaporthiopsis poae (strain ATCC 64411 / 73-15)</name>
    <name type="common">Kentucky bluegrass fungus</name>
    <name type="synonym">Magnaporthe poae</name>
    <dbReference type="NCBI Taxonomy" id="644358"/>
    <lineage>
        <taxon>Eukaryota</taxon>
        <taxon>Fungi</taxon>
        <taxon>Dikarya</taxon>
        <taxon>Ascomycota</taxon>
        <taxon>Pezizomycotina</taxon>
        <taxon>Sordariomycetes</taxon>
        <taxon>Sordariomycetidae</taxon>
        <taxon>Magnaporthales</taxon>
        <taxon>Magnaporthaceae</taxon>
        <taxon>Magnaporthiopsis</taxon>
    </lineage>
</organism>
<dbReference type="EnsemblFungi" id="MAPG_11889T0">
    <property type="protein sequence ID" value="MAPG_11889T0"/>
    <property type="gene ID" value="MAPG_11889"/>
</dbReference>
<keyword evidence="4" id="KW-1185">Reference proteome</keyword>
<evidence type="ECO:0000313" key="2">
    <source>
        <dbReference type="EMBL" id="KLU92941.1"/>
    </source>
</evidence>
<reference evidence="2" key="1">
    <citation type="submission" date="2010-05" db="EMBL/GenBank/DDBJ databases">
        <title>The Genome Sequence of Magnaporthe poae strain ATCC 64411.</title>
        <authorList>
            <consortium name="The Broad Institute Genome Sequencing Platform"/>
            <consortium name="Broad Institute Genome Sequencing Center for Infectious Disease"/>
            <person name="Ma L.-J."/>
            <person name="Dead R."/>
            <person name="Young S."/>
            <person name="Zeng Q."/>
            <person name="Koehrsen M."/>
            <person name="Alvarado L."/>
            <person name="Berlin A."/>
            <person name="Chapman S.B."/>
            <person name="Chen Z."/>
            <person name="Freedman E."/>
            <person name="Gellesch M."/>
            <person name="Goldberg J."/>
            <person name="Griggs A."/>
            <person name="Gujja S."/>
            <person name="Heilman E.R."/>
            <person name="Heiman D."/>
            <person name="Hepburn T."/>
            <person name="Howarth C."/>
            <person name="Jen D."/>
            <person name="Larson L."/>
            <person name="Mehta T."/>
            <person name="Neiman D."/>
            <person name="Pearson M."/>
            <person name="Roberts A."/>
            <person name="Saif S."/>
            <person name="Shea T."/>
            <person name="Shenoy N."/>
            <person name="Sisk P."/>
            <person name="Stolte C."/>
            <person name="Sykes S."/>
            <person name="Walk T."/>
            <person name="White J."/>
            <person name="Yandava C."/>
            <person name="Haas B."/>
            <person name="Nusbaum C."/>
            <person name="Birren B."/>
        </authorList>
    </citation>
    <scope>NUCLEOTIDE SEQUENCE</scope>
    <source>
        <strain evidence="2">ATCC 64411</strain>
    </source>
</reference>